<keyword evidence="2" id="KW-1185">Reference proteome</keyword>
<comment type="caution">
    <text evidence="1">The sequence shown here is derived from an EMBL/GenBank/DDBJ whole genome shotgun (WGS) entry which is preliminary data.</text>
</comment>
<feature type="non-terminal residue" evidence="1">
    <location>
        <position position="1"/>
    </location>
</feature>
<accession>A0ACC4ZN80</accession>
<organism evidence="1 2">
    <name type="scientific">Paenibacillus jamilae</name>
    <dbReference type="NCBI Taxonomy" id="114136"/>
    <lineage>
        <taxon>Bacteria</taxon>
        <taxon>Bacillati</taxon>
        <taxon>Bacillota</taxon>
        <taxon>Bacilli</taxon>
        <taxon>Bacillales</taxon>
        <taxon>Paenibacillaceae</taxon>
        <taxon>Paenibacillus</taxon>
    </lineage>
</organism>
<sequence>YASGESNERIEKLPQTELVADKGYEILYFTDDIDEFAIKMLLSYKEKEFKSVSSGDLGIESDENEKETEAEQNDNKELFEYMKGLLEGKVSSVKASKRLKTHPVCLSADGEVTIEMEKILNAMPNNTDVKANKVLEINVNHAVFNSLKEAFAEDKEKVNLYTALLYNQALLI</sequence>
<evidence type="ECO:0000313" key="1">
    <source>
        <dbReference type="EMBL" id="KTS71046.1"/>
    </source>
</evidence>
<gene>
    <name evidence="1" type="ORF">NS115_24545</name>
</gene>
<reference evidence="1 2" key="1">
    <citation type="journal article" date="2016" name="Front. Microbiol.">
        <title>Genomic Resource of Rice Seed Associated Bacteria.</title>
        <authorList>
            <person name="Midha S."/>
            <person name="Bansal K."/>
            <person name="Sharma S."/>
            <person name="Kumar N."/>
            <person name="Patil P.P."/>
            <person name="Chaudhry V."/>
            <person name="Patil P.B."/>
        </authorList>
    </citation>
    <scope>NUCLEOTIDE SEQUENCE [LARGE SCALE GENOMIC DNA]</scope>
    <source>
        <strain evidence="1 2">NS115</strain>
    </source>
</reference>
<protein>
    <submittedName>
        <fullName evidence="1">Chaperone protein HtpG</fullName>
    </submittedName>
</protein>
<dbReference type="EMBL" id="LDRX01000245">
    <property type="protein sequence ID" value="KTS71046.1"/>
    <property type="molecule type" value="Genomic_DNA"/>
</dbReference>
<dbReference type="Proteomes" id="UP000074866">
    <property type="component" value="Unassembled WGS sequence"/>
</dbReference>
<feature type="non-terminal residue" evidence="1">
    <location>
        <position position="172"/>
    </location>
</feature>
<evidence type="ECO:0000313" key="2">
    <source>
        <dbReference type="Proteomes" id="UP000074866"/>
    </source>
</evidence>
<proteinExistence type="predicted"/>
<name>A0ACC4ZN80_9BACL</name>